<evidence type="ECO:0008006" key="5">
    <source>
        <dbReference type="Google" id="ProtNLM"/>
    </source>
</evidence>
<dbReference type="HOGENOM" id="CLU_028555_0_0_1"/>
<feature type="region of interest" description="Disordered" evidence="2">
    <location>
        <begin position="392"/>
        <end position="565"/>
    </location>
</feature>
<sequence>MPPKSKSIYRQPGAKHFQLVHRSQRDPLIHDPDASQHVLRPFVRENEKKGKSRAELEEILTPAETNQRPNIGEAALYGIYYDDTEYDYMQHLRQAGVEEEGVDSILIEAPAAAKKKVKDKDNIGIQLKDLPEGVLASTTELPRNYESQQAIPESLAGFQPDMDPHLRQVLEALEDDAFVDDDLEDDFFGELVAEGERADPDEVNFEFAEEGLEEETPAAQEEDEDVAEEDLRWEERFSRFKKAQKQADVDDDLMSTDDFRSEGGDTIGTLPAMSVIGAKKRRRKGTSDASGYSMSSSSLHRTDTLQTLDSQYDQVMAKEYNDEDDEDEDEDEDDIDEVPDLILSRPDFEDMMDEFLNDFELLGRKMQHKLEGDTGVEKLDTFRRALGTVREVDLRETPDRDPNDNELSLDSEDEKEDQWDCESILSTYSNLENHPRLIRARESATRRTKKAAVPHIALDPKTGLPIVTPPSSNPNTKSAPHSRPTKPPFDDGSSGSDTETEATHRQTIARPKNETAEEKKARKAAVKAERQARRVEKKATKEQFDAEMKNAKRRLTTKERKTKKL</sequence>
<dbReference type="AlphaFoldDB" id="D8PML1"/>
<dbReference type="VEuPathDB" id="FungiDB:SCHCODRAFT_02697286"/>
<dbReference type="GO" id="GO:0005829">
    <property type="term" value="C:cytosol"/>
    <property type="evidence" value="ECO:0007669"/>
    <property type="project" value="TreeGrafter"/>
</dbReference>
<dbReference type="GO" id="GO:0000056">
    <property type="term" value="P:ribosomal small subunit export from nucleus"/>
    <property type="evidence" value="ECO:0007669"/>
    <property type="project" value="TreeGrafter"/>
</dbReference>
<feature type="compositionally biased region" description="Basic and acidic residues" evidence="2">
    <location>
        <begin position="229"/>
        <end position="238"/>
    </location>
</feature>
<protein>
    <recommendedName>
        <fullName evidence="5">Low temperature viability protein</fullName>
    </recommendedName>
</protein>
<proteinExistence type="inferred from homology"/>
<dbReference type="EMBL" id="GL377302">
    <property type="protein sequence ID" value="EFJ03507.1"/>
    <property type="molecule type" value="Genomic_DNA"/>
</dbReference>
<dbReference type="FunCoup" id="D8PML1">
    <property type="interactions" value="311"/>
</dbReference>
<dbReference type="InterPro" id="IPR007307">
    <property type="entry name" value="Ltv1"/>
</dbReference>
<dbReference type="Proteomes" id="UP000007431">
    <property type="component" value="Unassembled WGS sequence"/>
</dbReference>
<comment type="similarity">
    <text evidence="1">Belongs to the LTV1 family.</text>
</comment>
<feature type="compositionally biased region" description="Polar residues" evidence="2">
    <location>
        <begin position="304"/>
        <end position="313"/>
    </location>
</feature>
<feature type="compositionally biased region" description="Basic and acidic residues" evidence="2">
    <location>
        <begin position="433"/>
        <end position="445"/>
    </location>
</feature>
<feature type="region of interest" description="Disordered" evidence="2">
    <location>
        <begin position="29"/>
        <end position="66"/>
    </location>
</feature>
<feature type="compositionally biased region" description="Basic residues" evidence="2">
    <location>
        <begin position="551"/>
        <end position="565"/>
    </location>
</feature>
<dbReference type="InParanoid" id="D8PML1"/>
<dbReference type="GeneID" id="9589064"/>
<dbReference type="GO" id="GO:0042274">
    <property type="term" value="P:ribosomal small subunit biogenesis"/>
    <property type="evidence" value="ECO:0007669"/>
    <property type="project" value="InterPro"/>
</dbReference>
<dbReference type="OrthoDB" id="5852896at2759"/>
<reference evidence="3 4" key="1">
    <citation type="journal article" date="2010" name="Nat. Biotechnol.">
        <title>Genome sequence of the model mushroom Schizophyllum commune.</title>
        <authorList>
            <person name="Ohm R.A."/>
            <person name="de Jong J.F."/>
            <person name="Lugones L.G."/>
            <person name="Aerts A."/>
            <person name="Kothe E."/>
            <person name="Stajich J.E."/>
            <person name="de Vries R.P."/>
            <person name="Record E."/>
            <person name="Levasseur A."/>
            <person name="Baker S.E."/>
            <person name="Bartholomew K.A."/>
            <person name="Coutinho P.M."/>
            <person name="Erdmann S."/>
            <person name="Fowler T.J."/>
            <person name="Gathman A.C."/>
            <person name="Lombard V."/>
            <person name="Henrissat B."/>
            <person name="Knabe N."/>
            <person name="Kuees U."/>
            <person name="Lilly W.W."/>
            <person name="Lindquist E."/>
            <person name="Lucas S."/>
            <person name="Magnuson J.K."/>
            <person name="Piumi F."/>
            <person name="Raudaskoski M."/>
            <person name="Salamov A."/>
            <person name="Schmutz J."/>
            <person name="Schwarze F.W.M.R."/>
            <person name="vanKuyk P.A."/>
            <person name="Horton J.S."/>
            <person name="Grigoriev I.V."/>
            <person name="Woesten H.A.B."/>
        </authorList>
    </citation>
    <scope>NUCLEOTIDE SEQUENCE [LARGE SCALE GENOMIC DNA]</scope>
    <source>
        <strain evidence="4">H4-8 / FGSC 9210</strain>
    </source>
</reference>
<feature type="compositionally biased region" description="Low complexity" evidence="2">
    <location>
        <begin position="287"/>
        <end position="298"/>
    </location>
</feature>
<gene>
    <name evidence="3" type="ORF">SCHCODRAFT_72713</name>
</gene>
<dbReference type="eggNOG" id="KOG2637">
    <property type="taxonomic scope" value="Eukaryota"/>
</dbReference>
<dbReference type="GO" id="GO:0030688">
    <property type="term" value="C:preribosome, small subunit precursor"/>
    <property type="evidence" value="ECO:0007669"/>
    <property type="project" value="TreeGrafter"/>
</dbReference>
<dbReference type="PANTHER" id="PTHR21531">
    <property type="entry name" value="LOW-TEMPERATURE VIABILITY PROTEIN LTV1-RELATED"/>
    <property type="match status" value="1"/>
</dbReference>
<dbReference type="RefSeq" id="XP_003038409.1">
    <property type="nucleotide sequence ID" value="XM_003038363.1"/>
</dbReference>
<dbReference type="Pfam" id="PF04180">
    <property type="entry name" value="LTV"/>
    <property type="match status" value="1"/>
</dbReference>
<feature type="compositionally biased region" description="Basic and acidic residues" evidence="2">
    <location>
        <begin position="511"/>
        <end position="550"/>
    </location>
</feature>
<name>D8PML1_SCHCM</name>
<dbReference type="GO" id="GO:0005634">
    <property type="term" value="C:nucleus"/>
    <property type="evidence" value="ECO:0007669"/>
    <property type="project" value="TreeGrafter"/>
</dbReference>
<feature type="compositionally biased region" description="Acidic residues" evidence="2">
    <location>
        <begin position="407"/>
        <end position="420"/>
    </location>
</feature>
<feature type="region of interest" description="Disordered" evidence="2">
    <location>
        <begin position="208"/>
        <end position="346"/>
    </location>
</feature>
<dbReference type="OMA" id="TAQHFTL"/>
<evidence type="ECO:0000313" key="4">
    <source>
        <dbReference type="Proteomes" id="UP000007431"/>
    </source>
</evidence>
<keyword evidence="4" id="KW-1185">Reference proteome</keyword>
<feature type="compositionally biased region" description="Basic and acidic residues" evidence="2">
    <location>
        <begin position="42"/>
        <end position="56"/>
    </location>
</feature>
<evidence type="ECO:0000313" key="3">
    <source>
        <dbReference type="EMBL" id="EFJ03507.1"/>
    </source>
</evidence>
<feature type="compositionally biased region" description="Basic and acidic residues" evidence="2">
    <location>
        <begin position="392"/>
        <end position="403"/>
    </location>
</feature>
<dbReference type="KEGG" id="scm:SCHCO_02697286"/>
<organism evidence="4">
    <name type="scientific">Schizophyllum commune (strain H4-8 / FGSC 9210)</name>
    <name type="common">Split gill fungus</name>
    <dbReference type="NCBI Taxonomy" id="578458"/>
    <lineage>
        <taxon>Eukaryota</taxon>
        <taxon>Fungi</taxon>
        <taxon>Dikarya</taxon>
        <taxon>Basidiomycota</taxon>
        <taxon>Agaricomycotina</taxon>
        <taxon>Agaricomycetes</taxon>
        <taxon>Agaricomycetidae</taxon>
        <taxon>Agaricales</taxon>
        <taxon>Schizophyllaceae</taxon>
        <taxon>Schizophyllum</taxon>
    </lineage>
</organism>
<dbReference type="STRING" id="578458.D8PML1"/>
<feature type="compositionally biased region" description="Acidic residues" evidence="2">
    <location>
        <begin position="208"/>
        <end position="228"/>
    </location>
</feature>
<dbReference type="PANTHER" id="PTHR21531:SF0">
    <property type="entry name" value="PROTEIN LTV1 HOMOLOG"/>
    <property type="match status" value="1"/>
</dbReference>
<accession>D8PML1</accession>
<evidence type="ECO:0000256" key="1">
    <source>
        <dbReference type="ARBA" id="ARBA00009078"/>
    </source>
</evidence>
<feature type="compositionally biased region" description="Acidic residues" evidence="2">
    <location>
        <begin position="321"/>
        <end position="339"/>
    </location>
</feature>
<evidence type="ECO:0000256" key="2">
    <source>
        <dbReference type="SAM" id="MobiDB-lite"/>
    </source>
</evidence>